<dbReference type="InterPro" id="IPR001128">
    <property type="entry name" value="Cyt_P450"/>
</dbReference>
<dbReference type="Proteomes" id="UP000242287">
    <property type="component" value="Unassembled WGS sequence"/>
</dbReference>
<dbReference type="PANTHER" id="PTHR46300:SF12">
    <property type="entry name" value="P450, PUTATIVE (EUROFUNG)-RELATED"/>
    <property type="match status" value="1"/>
</dbReference>
<dbReference type="InterPro" id="IPR036396">
    <property type="entry name" value="Cyt_P450_sf"/>
</dbReference>
<sequence length="448" mass="50850">MISYDLLATLCSFLVLIYAYDRAKKRKCRNLPLPPGPTKRFLVGNLFDVPKESPWIRYHELCREHKTDILHLDMMGTSLIILDTAEAAMELLEKRSAIYSGRPEAPMITLIGCEKSMSFLDYERKFAHQAFHLTASKKFRPYTLKAAHSFLRSMRTKPDKVVENLRYMAGESVISITYGLDLLPENDPYIQLNEAAVKPVFLSAMPGRFLIDFIPVLKYVLAWMPGAAFKRKAKTSTAIVSCILGHLTRPDIVTRAQVDIDAIVPFGELPTFEFEERLPLITAICMEALRWRVITPIGMPHVVAVDDVYKGYTIPKGSIVVANVWALLHDEEIYLDPSEFKPERFMKDGKINKEVRDPAHAAFGFGRQICPGQFLAFSSMWITVASLLAAFDITKAVDDLENIIEPDYEHIPGLVCLPKPFKCSMKPRSRLHEEAIKVTDGEEVQFEY</sequence>
<evidence type="ECO:0000256" key="6">
    <source>
        <dbReference type="ARBA" id="ARBA00023002"/>
    </source>
</evidence>
<evidence type="ECO:0000256" key="8">
    <source>
        <dbReference type="ARBA" id="ARBA00023033"/>
    </source>
</evidence>
<keyword evidence="7 9" id="KW-0408">Iron</keyword>
<keyword evidence="11" id="KW-1185">Reference proteome</keyword>
<accession>A0A2A9NHZ6</accession>
<evidence type="ECO:0000313" key="10">
    <source>
        <dbReference type="EMBL" id="PFH47283.1"/>
    </source>
</evidence>
<dbReference type="CDD" id="cd11065">
    <property type="entry name" value="CYP64-like"/>
    <property type="match status" value="1"/>
</dbReference>
<evidence type="ECO:0000256" key="1">
    <source>
        <dbReference type="ARBA" id="ARBA00001971"/>
    </source>
</evidence>
<keyword evidence="8" id="KW-0503">Monooxygenase</keyword>
<protein>
    <recommendedName>
        <fullName evidence="12">Cytochrome P450</fullName>
    </recommendedName>
</protein>
<evidence type="ECO:0000256" key="7">
    <source>
        <dbReference type="ARBA" id="ARBA00023004"/>
    </source>
</evidence>
<evidence type="ECO:0000313" key="11">
    <source>
        <dbReference type="Proteomes" id="UP000242287"/>
    </source>
</evidence>
<dbReference type="OrthoDB" id="2789670at2759"/>
<keyword evidence="4 9" id="KW-0349">Heme</keyword>
<comment type="similarity">
    <text evidence="3">Belongs to the cytochrome P450 family.</text>
</comment>
<evidence type="ECO:0000256" key="3">
    <source>
        <dbReference type="ARBA" id="ARBA00010617"/>
    </source>
</evidence>
<dbReference type="InterPro" id="IPR050364">
    <property type="entry name" value="Cytochrome_P450_fung"/>
</dbReference>
<evidence type="ECO:0000256" key="2">
    <source>
        <dbReference type="ARBA" id="ARBA00005179"/>
    </source>
</evidence>
<dbReference type="GO" id="GO:0005506">
    <property type="term" value="F:iron ion binding"/>
    <property type="evidence" value="ECO:0007669"/>
    <property type="project" value="InterPro"/>
</dbReference>
<feature type="binding site" description="axial binding residue" evidence="9">
    <location>
        <position position="370"/>
    </location>
    <ligand>
        <name>heme</name>
        <dbReference type="ChEBI" id="CHEBI:30413"/>
    </ligand>
    <ligandPart>
        <name>Fe</name>
        <dbReference type="ChEBI" id="CHEBI:18248"/>
    </ligandPart>
</feature>
<dbReference type="PRINTS" id="PR00463">
    <property type="entry name" value="EP450I"/>
</dbReference>
<keyword evidence="5 9" id="KW-0479">Metal-binding</keyword>
<evidence type="ECO:0000256" key="9">
    <source>
        <dbReference type="PIRSR" id="PIRSR602401-1"/>
    </source>
</evidence>
<keyword evidence="6" id="KW-0560">Oxidoreductase</keyword>
<reference evidence="10 11" key="1">
    <citation type="submission" date="2014-02" db="EMBL/GenBank/DDBJ databases">
        <title>Transposable element dynamics among asymbiotic and ectomycorrhizal Amanita fungi.</title>
        <authorList>
            <consortium name="DOE Joint Genome Institute"/>
            <person name="Hess J."/>
            <person name="Skrede I."/>
            <person name="Wolfe B."/>
            <person name="LaButti K."/>
            <person name="Ohm R.A."/>
            <person name="Grigoriev I.V."/>
            <person name="Pringle A."/>
        </authorList>
    </citation>
    <scope>NUCLEOTIDE SEQUENCE [LARGE SCALE GENOMIC DNA]</scope>
    <source>
        <strain evidence="10 11">SKay4041</strain>
    </source>
</reference>
<dbReference type="AlphaFoldDB" id="A0A2A9NHZ6"/>
<evidence type="ECO:0008006" key="12">
    <source>
        <dbReference type="Google" id="ProtNLM"/>
    </source>
</evidence>
<organism evidence="10 11">
    <name type="scientific">Amanita thiersii Skay4041</name>
    <dbReference type="NCBI Taxonomy" id="703135"/>
    <lineage>
        <taxon>Eukaryota</taxon>
        <taxon>Fungi</taxon>
        <taxon>Dikarya</taxon>
        <taxon>Basidiomycota</taxon>
        <taxon>Agaricomycotina</taxon>
        <taxon>Agaricomycetes</taxon>
        <taxon>Agaricomycetidae</taxon>
        <taxon>Agaricales</taxon>
        <taxon>Pluteineae</taxon>
        <taxon>Amanitaceae</taxon>
        <taxon>Amanita</taxon>
    </lineage>
</organism>
<dbReference type="STRING" id="703135.A0A2A9NHZ6"/>
<dbReference type="GO" id="GO:0016705">
    <property type="term" value="F:oxidoreductase activity, acting on paired donors, with incorporation or reduction of molecular oxygen"/>
    <property type="evidence" value="ECO:0007669"/>
    <property type="project" value="InterPro"/>
</dbReference>
<dbReference type="SUPFAM" id="SSF48264">
    <property type="entry name" value="Cytochrome P450"/>
    <property type="match status" value="1"/>
</dbReference>
<dbReference type="GO" id="GO:0004497">
    <property type="term" value="F:monooxygenase activity"/>
    <property type="evidence" value="ECO:0007669"/>
    <property type="project" value="UniProtKB-KW"/>
</dbReference>
<dbReference type="Gene3D" id="1.10.630.10">
    <property type="entry name" value="Cytochrome P450"/>
    <property type="match status" value="2"/>
</dbReference>
<comment type="cofactor">
    <cofactor evidence="1 9">
        <name>heme</name>
        <dbReference type="ChEBI" id="CHEBI:30413"/>
    </cofactor>
</comment>
<dbReference type="PANTHER" id="PTHR46300">
    <property type="entry name" value="P450, PUTATIVE (EUROFUNG)-RELATED-RELATED"/>
    <property type="match status" value="1"/>
</dbReference>
<gene>
    <name evidence="10" type="ORF">AMATHDRAFT_77275</name>
</gene>
<dbReference type="InterPro" id="IPR002401">
    <property type="entry name" value="Cyt_P450_E_grp-I"/>
</dbReference>
<dbReference type="EMBL" id="KZ302122">
    <property type="protein sequence ID" value="PFH47283.1"/>
    <property type="molecule type" value="Genomic_DNA"/>
</dbReference>
<evidence type="ECO:0000256" key="4">
    <source>
        <dbReference type="ARBA" id="ARBA00022617"/>
    </source>
</evidence>
<comment type="pathway">
    <text evidence="2">Secondary metabolite biosynthesis.</text>
</comment>
<proteinExistence type="inferred from homology"/>
<dbReference type="GO" id="GO:0020037">
    <property type="term" value="F:heme binding"/>
    <property type="evidence" value="ECO:0007669"/>
    <property type="project" value="InterPro"/>
</dbReference>
<evidence type="ECO:0000256" key="5">
    <source>
        <dbReference type="ARBA" id="ARBA00022723"/>
    </source>
</evidence>
<name>A0A2A9NHZ6_9AGAR</name>
<dbReference type="Pfam" id="PF00067">
    <property type="entry name" value="p450"/>
    <property type="match status" value="2"/>
</dbReference>